<evidence type="ECO:0000256" key="5">
    <source>
        <dbReference type="ARBA" id="ARBA00023237"/>
    </source>
</evidence>
<feature type="chain" id="PRO_5045394269" description="RagB/SusD domain-containing protein" evidence="6">
    <location>
        <begin position="26"/>
        <end position="473"/>
    </location>
</feature>
<dbReference type="CDD" id="cd08977">
    <property type="entry name" value="SusD"/>
    <property type="match status" value="1"/>
</dbReference>
<dbReference type="RefSeq" id="WP_345221633.1">
    <property type="nucleotide sequence ID" value="NZ_BAABHA010000002.1"/>
</dbReference>
<evidence type="ECO:0000256" key="1">
    <source>
        <dbReference type="ARBA" id="ARBA00004442"/>
    </source>
</evidence>
<dbReference type="InterPro" id="IPR011990">
    <property type="entry name" value="TPR-like_helical_dom_sf"/>
</dbReference>
<comment type="subcellular location">
    <subcellularLocation>
        <location evidence="1">Cell outer membrane</location>
    </subcellularLocation>
</comment>
<name>A0ABP8IVV0_9BACT</name>
<feature type="domain" description="RagB/SusD" evidence="7">
    <location>
        <begin position="340"/>
        <end position="423"/>
    </location>
</feature>
<feature type="signal peptide" evidence="6">
    <location>
        <begin position="1"/>
        <end position="25"/>
    </location>
</feature>
<dbReference type="InterPro" id="IPR012944">
    <property type="entry name" value="SusD_RagB_dom"/>
</dbReference>
<dbReference type="PROSITE" id="PS51257">
    <property type="entry name" value="PROKAR_LIPOPROTEIN"/>
    <property type="match status" value="1"/>
</dbReference>
<evidence type="ECO:0000313" key="8">
    <source>
        <dbReference type="EMBL" id="GAA4375430.1"/>
    </source>
</evidence>
<dbReference type="Pfam" id="PF07980">
    <property type="entry name" value="SusD_RagB"/>
    <property type="match status" value="1"/>
</dbReference>
<reference evidence="9" key="1">
    <citation type="journal article" date="2019" name="Int. J. Syst. Evol. Microbiol.">
        <title>The Global Catalogue of Microorganisms (GCM) 10K type strain sequencing project: providing services to taxonomists for standard genome sequencing and annotation.</title>
        <authorList>
            <consortium name="The Broad Institute Genomics Platform"/>
            <consortium name="The Broad Institute Genome Sequencing Center for Infectious Disease"/>
            <person name="Wu L."/>
            <person name="Ma J."/>
        </authorList>
    </citation>
    <scope>NUCLEOTIDE SEQUENCE [LARGE SCALE GENOMIC DNA]</scope>
    <source>
        <strain evidence="9">JCM 17924</strain>
    </source>
</reference>
<proteinExistence type="inferred from homology"/>
<keyword evidence="9" id="KW-1185">Reference proteome</keyword>
<comment type="caution">
    <text evidence="8">The sequence shown here is derived from an EMBL/GenBank/DDBJ whole genome shotgun (WGS) entry which is preliminary data.</text>
</comment>
<evidence type="ECO:0000259" key="7">
    <source>
        <dbReference type="Pfam" id="PF07980"/>
    </source>
</evidence>
<dbReference type="Gene3D" id="1.25.40.390">
    <property type="match status" value="1"/>
</dbReference>
<gene>
    <name evidence="8" type="ORF">GCM10023186_08110</name>
</gene>
<organism evidence="8 9">
    <name type="scientific">Hymenobacter koreensis</name>
    <dbReference type="NCBI Taxonomy" id="1084523"/>
    <lineage>
        <taxon>Bacteria</taxon>
        <taxon>Pseudomonadati</taxon>
        <taxon>Bacteroidota</taxon>
        <taxon>Cytophagia</taxon>
        <taxon>Cytophagales</taxon>
        <taxon>Hymenobacteraceae</taxon>
        <taxon>Hymenobacter</taxon>
    </lineage>
</organism>
<protein>
    <recommendedName>
        <fullName evidence="7">RagB/SusD domain-containing protein</fullName>
    </recommendedName>
</protein>
<keyword evidence="3 6" id="KW-0732">Signal</keyword>
<dbReference type="EMBL" id="BAABHA010000002">
    <property type="protein sequence ID" value="GAA4375430.1"/>
    <property type="molecule type" value="Genomic_DNA"/>
</dbReference>
<sequence>MQYFFSRHKLAVAALVLLLGSSSCAFFETEPVIDPNSPGLSSVLTNATRPQLDALAVGVEASLRNAHTGNAPYNWVAGVLGREVTVLATTESRWYGELQGSRNNLDDAAYYNGYYIPLAQTRRAAQVFRESAANSQAYDAQQKAGAAGFGRTYEALAKLLLLNMQGDNGIRIDVDNPLRPGKFVTEAEALADIRRLLDQAVADLDQAGATFGFPLSAGFAGFNTPATFKRFNRGLAARVALYQRDYAGARTALATSFYAPTSTTLGVGPKITFNPAIAGDAGNPYFQVANNTGSTVVGVPDNVVTEAEPGDTRLSKIGQRTAPRVTGGISQANEARLFPTNTSSLDIIRNEELVLISAEAKALGATPDLAGALTDLNVVRAGAGLAALPVGTLTAANALDYILRERRYSLFFEGHSLVDLRRTGRLRPVVVASPPAIRPYTLAFSGTVGNTTYRLIDKMPRPAAEKAWDSVNP</sequence>
<evidence type="ECO:0000313" key="9">
    <source>
        <dbReference type="Proteomes" id="UP001500454"/>
    </source>
</evidence>
<comment type="similarity">
    <text evidence="2">Belongs to the SusD family.</text>
</comment>
<accession>A0ABP8IVV0</accession>
<keyword evidence="4" id="KW-0472">Membrane</keyword>
<dbReference type="Proteomes" id="UP001500454">
    <property type="component" value="Unassembled WGS sequence"/>
</dbReference>
<keyword evidence="5" id="KW-0998">Cell outer membrane</keyword>
<evidence type="ECO:0000256" key="3">
    <source>
        <dbReference type="ARBA" id="ARBA00022729"/>
    </source>
</evidence>
<evidence type="ECO:0000256" key="6">
    <source>
        <dbReference type="SAM" id="SignalP"/>
    </source>
</evidence>
<dbReference type="SUPFAM" id="SSF48452">
    <property type="entry name" value="TPR-like"/>
    <property type="match status" value="1"/>
</dbReference>
<evidence type="ECO:0000256" key="2">
    <source>
        <dbReference type="ARBA" id="ARBA00006275"/>
    </source>
</evidence>
<evidence type="ECO:0000256" key="4">
    <source>
        <dbReference type="ARBA" id="ARBA00023136"/>
    </source>
</evidence>